<dbReference type="EMBL" id="JAWLKJ010000001">
    <property type="protein sequence ID" value="MDV6297489.1"/>
    <property type="molecule type" value="Genomic_DNA"/>
</dbReference>
<protein>
    <recommendedName>
        <fullName evidence="4">Tetratricopeptide repeat protein</fullName>
    </recommendedName>
</protein>
<dbReference type="RefSeq" id="WP_317468162.1">
    <property type="nucleotide sequence ID" value="NZ_JAWLKJ010000001.1"/>
</dbReference>
<reference evidence="2" key="1">
    <citation type="submission" date="2023-10" db="EMBL/GenBank/DDBJ databases">
        <title>Development of a sustainable strategy for remediation of hydrocarbon-contaminated territories based on the waste exchange concept.</title>
        <authorList>
            <person name="Krivoruchko A."/>
        </authorList>
    </citation>
    <scope>NUCLEOTIDE SEQUENCE</scope>
    <source>
        <strain evidence="2">IEGM 1175</strain>
    </source>
</reference>
<dbReference type="SUPFAM" id="SSF48452">
    <property type="entry name" value="TPR-like"/>
    <property type="match status" value="1"/>
</dbReference>
<evidence type="ECO:0000256" key="1">
    <source>
        <dbReference type="SAM" id="MobiDB-lite"/>
    </source>
</evidence>
<evidence type="ECO:0000313" key="2">
    <source>
        <dbReference type="EMBL" id="MDV6297489.1"/>
    </source>
</evidence>
<proteinExistence type="predicted"/>
<feature type="compositionally biased region" description="Basic and acidic residues" evidence="1">
    <location>
        <begin position="1"/>
        <end position="64"/>
    </location>
</feature>
<dbReference type="Proteomes" id="UP001185873">
    <property type="component" value="Unassembled WGS sequence"/>
</dbReference>
<dbReference type="AlphaFoldDB" id="A0AAE4QVQ5"/>
<accession>A0AAE4QVQ5</accession>
<dbReference type="Gene3D" id="1.25.40.10">
    <property type="entry name" value="Tetratricopeptide repeat domain"/>
    <property type="match status" value="1"/>
</dbReference>
<feature type="compositionally biased region" description="Gly residues" evidence="1">
    <location>
        <begin position="80"/>
        <end position="97"/>
    </location>
</feature>
<organism evidence="2 3">
    <name type="scientific">Dietzia maris</name>
    <dbReference type="NCBI Taxonomy" id="37915"/>
    <lineage>
        <taxon>Bacteria</taxon>
        <taxon>Bacillati</taxon>
        <taxon>Actinomycetota</taxon>
        <taxon>Actinomycetes</taxon>
        <taxon>Mycobacteriales</taxon>
        <taxon>Dietziaceae</taxon>
        <taxon>Dietzia</taxon>
    </lineage>
</organism>
<comment type="caution">
    <text evidence="2">The sequence shown here is derived from an EMBL/GenBank/DDBJ whole genome shotgun (WGS) entry which is preliminary data.</text>
</comment>
<sequence>MNEPRPENTDRSPRRGDRDVPRRGDRAPQERRRDNSSYGERRGKRYDGSETGRSDGAKQDDRQGGRPRSTGDGTARRGAGSDGGGGPRRAPVGGRGGGNRRDSGDRRGSGAPGGARRGGRPGDDRRSEGRPGQEARQAARADEPQLPDDIEAGDLDPEIRRDLRSLDKSNAESVAKHMVAAMYLVDEDPQLALAHGRAAKNRAGRIGVVRETLGVLAYRAGEWSEALSELRAARRISGGPGLLAMMADCERGLERPQRAIELARGEESRMLEGDDLIELRIVEAGARVDMGQLDAALVTLQDAGLDKDARGESAARLDYAYAEVLLVADRKREAADWFGHAVTADPEQTTDAQARLAELEA</sequence>
<feature type="region of interest" description="Disordered" evidence="1">
    <location>
        <begin position="1"/>
        <end position="157"/>
    </location>
</feature>
<feature type="compositionally biased region" description="Low complexity" evidence="1">
    <location>
        <begin position="68"/>
        <end position="78"/>
    </location>
</feature>
<name>A0AAE4QVQ5_9ACTN</name>
<evidence type="ECO:0000313" key="3">
    <source>
        <dbReference type="Proteomes" id="UP001185873"/>
    </source>
</evidence>
<gene>
    <name evidence="2" type="ORF">R3P82_00005</name>
</gene>
<feature type="compositionally biased region" description="Basic and acidic residues" evidence="1">
    <location>
        <begin position="120"/>
        <end position="143"/>
    </location>
</feature>
<feature type="compositionally biased region" description="Acidic residues" evidence="1">
    <location>
        <begin position="145"/>
        <end position="156"/>
    </location>
</feature>
<evidence type="ECO:0008006" key="4">
    <source>
        <dbReference type="Google" id="ProtNLM"/>
    </source>
</evidence>
<feature type="compositionally biased region" description="Basic and acidic residues" evidence="1">
    <location>
        <begin position="99"/>
        <end position="108"/>
    </location>
</feature>
<dbReference type="InterPro" id="IPR011990">
    <property type="entry name" value="TPR-like_helical_dom_sf"/>
</dbReference>